<proteinExistence type="predicted"/>
<protein>
    <submittedName>
        <fullName evidence="4">Peptidyl-prolyl cis-trans isomerase-like 1</fullName>
    </submittedName>
</protein>
<name>A0A8T1WTE1_9STRA</name>
<feature type="region of interest" description="Disordered" evidence="3">
    <location>
        <begin position="1"/>
        <end position="26"/>
    </location>
</feature>
<dbReference type="EMBL" id="JAGDFL010000200">
    <property type="protein sequence ID" value="KAG7395558.1"/>
    <property type="molecule type" value="Genomic_DNA"/>
</dbReference>
<dbReference type="SMART" id="SM00368">
    <property type="entry name" value="LRR_RI"/>
    <property type="match status" value="4"/>
</dbReference>
<dbReference type="GO" id="GO:0005829">
    <property type="term" value="C:cytosol"/>
    <property type="evidence" value="ECO:0007669"/>
    <property type="project" value="TreeGrafter"/>
</dbReference>
<keyword evidence="5" id="KW-1185">Reference proteome</keyword>
<dbReference type="Proteomes" id="UP000693981">
    <property type="component" value="Unassembled WGS sequence"/>
</dbReference>
<dbReference type="AlphaFoldDB" id="A0A8T1WTE1"/>
<comment type="caution">
    <text evidence="4">The sequence shown here is derived from an EMBL/GenBank/DDBJ whole genome shotgun (WGS) entry which is preliminary data.</text>
</comment>
<evidence type="ECO:0000256" key="3">
    <source>
        <dbReference type="SAM" id="MobiDB-lite"/>
    </source>
</evidence>
<dbReference type="GO" id="GO:0006913">
    <property type="term" value="P:nucleocytoplasmic transport"/>
    <property type="evidence" value="ECO:0007669"/>
    <property type="project" value="TreeGrafter"/>
</dbReference>
<keyword evidence="4" id="KW-0413">Isomerase</keyword>
<dbReference type="GO" id="GO:0031267">
    <property type="term" value="F:small GTPase binding"/>
    <property type="evidence" value="ECO:0007669"/>
    <property type="project" value="TreeGrafter"/>
</dbReference>
<sequence>MLERNKHLEHLNVSGTDSDDSLEAGSGISSKQATRIAQALTHTNRSLRVLHIGANRIDAEAAAQFGEVLKLNKVLATLDLSWSGLDAKAAPRFFACLSVNSSLLHLNVAHNRIGNEGLVACIRALETNKTLRELNLGYNALTEEPLALLASKLRAPKRTITSSLEWLCLTGNVMTERTRKLYQSLPASVIAVELTDKQNEQDDD</sequence>
<keyword evidence="1" id="KW-0433">Leucine-rich repeat</keyword>
<evidence type="ECO:0000256" key="2">
    <source>
        <dbReference type="ARBA" id="ARBA00022737"/>
    </source>
</evidence>
<feature type="compositionally biased region" description="Basic and acidic residues" evidence="3">
    <location>
        <begin position="1"/>
        <end position="10"/>
    </location>
</feature>
<dbReference type="PANTHER" id="PTHR24113">
    <property type="entry name" value="RAN GTPASE-ACTIVATING PROTEIN 1"/>
    <property type="match status" value="1"/>
</dbReference>
<evidence type="ECO:0000313" key="4">
    <source>
        <dbReference type="EMBL" id="KAG7395558.1"/>
    </source>
</evidence>
<dbReference type="GO" id="GO:0016853">
    <property type="term" value="F:isomerase activity"/>
    <property type="evidence" value="ECO:0007669"/>
    <property type="project" value="UniProtKB-KW"/>
</dbReference>
<reference evidence="4" key="1">
    <citation type="submission" date="2021-02" db="EMBL/GenBank/DDBJ databases">
        <authorList>
            <person name="Palmer J.M."/>
        </authorList>
    </citation>
    <scope>NUCLEOTIDE SEQUENCE</scope>
    <source>
        <strain evidence="4">SCRP23</strain>
    </source>
</reference>
<organism evidence="4 5">
    <name type="scientific">Phytophthora boehmeriae</name>
    <dbReference type="NCBI Taxonomy" id="109152"/>
    <lineage>
        <taxon>Eukaryota</taxon>
        <taxon>Sar</taxon>
        <taxon>Stramenopiles</taxon>
        <taxon>Oomycota</taxon>
        <taxon>Peronosporomycetes</taxon>
        <taxon>Peronosporales</taxon>
        <taxon>Peronosporaceae</taxon>
        <taxon>Phytophthora</taxon>
    </lineage>
</organism>
<dbReference type="GO" id="GO:0048471">
    <property type="term" value="C:perinuclear region of cytoplasm"/>
    <property type="evidence" value="ECO:0007669"/>
    <property type="project" value="TreeGrafter"/>
</dbReference>
<accession>A0A8T1WTE1</accession>
<evidence type="ECO:0000313" key="5">
    <source>
        <dbReference type="Proteomes" id="UP000693981"/>
    </source>
</evidence>
<dbReference type="GO" id="GO:0005634">
    <property type="term" value="C:nucleus"/>
    <property type="evidence" value="ECO:0007669"/>
    <property type="project" value="TreeGrafter"/>
</dbReference>
<evidence type="ECO:0000256" key="1">
    <source>
        <dbReference type="ARBA" id="ARBA00022614"/>
    </source>
</evidence>
<gene>
    <name evidence="4" type="primary">PPIL1_2</name>
    <name evidence="4" type="ORF">PHYBOEH_003610</name>
</gene>
<dbReference type="InterPro" id="IPR001611">
    <property type="entry name" value="Leu-rich_rpt"/>
</dbReference>
<dbReference type="GO" id="GO:0005096">
    <property type="term" value="F:GTPase activator activity"/>
    <property type="evidence" value="ECO:0007669"/>
    <property type="project" value="InterPro"/>
</dbReference>
<dbReference type="PANTHER" id="PTHR24113:SF12">
    <property type="entry name" value="RAN GTPASE-ACTIVATING PROTEIN 1"/>
    <property type="match status" value="1"/>
</dbReference>
<dbReference type="Pfam" id="PF13516">
    <property type="entry name" value="LRR_6"/>
    <property type="match status" value="3"/>
</dbReference>
<dbReference type="OrthoDB" id="65413at2759"/>
<dbReference type="InterPro" id="IPR027038">
    <property type="entry name" value="RanGap"/>
</dbReference>
<keyword evidence="2" id="KW-0677">Repeat</keyword>